<keyword evidence="3" id="KW-0175">Coiled coil</keyword>
<evidence type="ECO:0000259" key="5">
    <source>
        <dbReference type="PROSITE" id="PS50002"/>
    </source>
</evidence>
<dbReference type="InterPro" id="IPR001452">
    <property type="entry name" value="SH3_domain"/>
</dbReference>
<evidence type="ECO:0000313" key="6">
    <source>
        <dbReference type="EMBL" id="KAG9391455.1"/>
    </source>
</evidence>
<gene>
    <name evidence="6" type="ORF">J8273_6215</name>
</gene>
<keyword evidence="1 2" id="KW-0728">SH3 domain</keyword>
<organism evidence="6 7">
    <name type="scientific">Carpediemonas membranifera</name>
    <dbReference type="NCBI Taxonomy" id="201153"/>
    <lineage>
        <taxon>Eukaryota</taxon>
        <taxon>Metamonada</taxon>
        <taxon>Carpediemonas-like organisms</taxon>
        <taxon>Carpediemonas</taxon>
    </lineage>
</organism>
<name>A0A8J6ATZ8_9EUKA</name>
<dbReference type="OrthoDB" id="5340910at2759"/>
<dbReference type="SMART" id="SM00326">
    <property type="entry name" value="SH3"/>
    <property type="match status" value="1"/>
</dbReference>
<feature type="coiled-coil region" evidence="3">
    <location>
        <begin position="164"/>
        <end position="212"/>
    </location>
</feature>
<dbReference type="CDD" id="cd00174">
    <property type="entry name" value="SH3"/>
    <property type="match status" value="1"/>
</dbReference>
<evidence type="ECO:0000256" key="4">
    <source>
        <dbReference type="SAM" id="MobiDB-lite"/>
    </source>
</evidence>
<dbReference type="InterPro" id="IPR036028">
    <property type="entry name" value="SH3-like_dom_sf"/>
</dbReference>
<evidence type="ECO:0000256" key="3">
    <source>
        <dbReference type="SAM" id="Coils"/>
    </source>
</evidence>
<feature type="domain" description="SH3" evidence="5">
    <location>
        <begin position="1"/>
        <end position="65"/>
    </location>
</feature>
<keyword evidence="7" id="KW-1185">Reference proteome</keyword>
<proteinExistence type="predicted"/>
<evidence type="ECO:0000256" key="2">
    <source>
        <dbReference type="PROSITE-ProRule" id="PRU00192"/>
    </source>
</evidence>
<evidence type="ECO:0000313" key="7">
    <source>
        <dbReference type="Proteomes" id="UP000717585"/>
    </source>
</evidence>
<dbReference type="Pfam" id="PF14604">
    <property type="entry name" value="SH3_9"/>
    <property type="match status" value="1"/>
</dbReference>
<reference evidence="6" key="1">
    <citation type="submission" date="2021-05" db="EMBL/GenBank/DDBJ databases">
        <title>A free-living protist that lacks canonical eukaryotic 1 DNA replication and segregation systems.</title>
        <authorList>
            <person name="Salas-Leiva D.E."/>
            <person name="Tromer E.C."/>
            <person name="Curtis B.A."/>
            <person name="Jerlstrom-Hultqvist J."/>
            <person name="Kolisko M."/>
            <person name="Yi Z."/>
            <person name="Salas-Leiva J.S."/>
            <person name="Gallot-Lavallee L."/>
            <person name="Kops G.J.P.L."/>
            <person name="Archibald J.M."/>
            <person name="Simpson A.G.B."/>
            <person name="Roger A.J."/>
        </authorList>
    </citation>
    <scope>NUCLEOTIDE SEQUENCE</scope>
    <source>
        <strain evidence="6">BICM</strain>
    </source>
</reference>
<evidence type="ECO:0000256" key="1">
    <source>
        <dbReference type="ARBA" id="ARBA00022443"/>
    </source>
</evidence>
<dbReference type="Proteomes" id="UP000717585">
    <property type="component" value="Unassembled WGS sequence"/>
</dbReference>
<protein>
    <submittedName>
        <fullName evidence="6">Variant SH3 domain</fullName>
    </submittedName>
</protein>
<dbReference type="AlphaFoldDB" id="A0A8J6ATZ8"/>
<accession>A0A8J6ATZ8</accession>
<dbReference type="Gene3D" id="2.30.30.40">
    <property type="entry name" value="SH3 Domains"/>
    <property type="match status" value="1"/>
</dbReference>
<dbReference type="PROSITE" id="PS50002">
    <property type="entry name" value="SH3"/>
    <property type="match status" value="1"/>
</dbReference>
<comment type="caution">
    <text evidence="6">The sequence shown here is derived from an EMBL/GenBank/DDBJ whole genome shotgun (WGS) entry which is preliminary data.</text>
</comment>
<dbReference type="EMBL" id="JAHDYR010000053">
    <property type="protein sequence ID" value="KAG9391455.1"/>
    <property type="molecule type" value="Genomic_DNA"/>
</dbReference>
<feature type="region of interest" description="Disordered" evidence="4">
    <location>
        <begin position="68"/>
        <end position="106"/>
    </location>
</feature>
<sequence length="222" mass="24858">MRRVFEVKYDFSAQETSELTVRKGDMLVECAQDAPAANGWIYVELQLDSSKKGFVPYSFIEEVSKPITPPRMQEASTPLRRTTLESSPRRVSPRRSPAATRSMYYSAVSQPSTRLADYATSSPSWSPSRTVNRHEMTFTGSSTMPPPGGLRQTTMPAMPSHQPVSDADNKLKRLEESIADILSEVRSAQEQNAQIVQRATELENLIADERRNWRDVAGVSSM</sequence>
<dbReference type="SUPFAM" id="SSF50044">
    <property type="entry name" value="SH3-domain"/>
    <property type="match status" value="1"/>
</dbReference>